<dbReference type="EMBL" id="CP012661">
    <property type="protein sequence ID" value="AMY68808.1"/>
    <property type="molecule type" value="Genomic_DNA"/>
</dbReference>
<dbReference type="Proteomes" id="UP000076128">
    <property type="component" value="Chromosome"/>
</dbReference>
<proteinExistence type="predicted"/>
<keyword evidence="3" id="KW-1185">Reference proteome</keyword>
<evidence type="ECO:0000313" key="2">
    <source>
        <dbReference type="EMBL" id="AMY68808.1"/>
    </source>
</evidence>
<feature type="region of interest" description="Disordered" evidence="1">
    <location>
        <begin position="1"/>
        <end position="55"/>
    </location>
</feature>
<dbReference type="AlphaFoldDB" id="A0A159Z3J7"/>
<name>A0A159Z3J7_9RHOB</name>
<gene>
    <name evidence="2" type="ORF">AKL17_1555</name>
</gene>
<dbReference type="STRING" id="1335048.AKL17_1555"/>
<protein>
    <submittedName>
        <fullName evidence="2">Uncharacterized protein</fullName>
    </submittedName>
</protein>
<evidence type="ECO:0000313" key="3">
    <source>
        <dbReference type="Proteomes" id="UP000076128"/>
    </source>
</evidence>
<organism evidence="2 3">
    <name type="scientific">Frigidibacter mobilis</name>
    <dbReference type="NCBI Taxonomy" id="1335048"/>
    <lineage>
        <taxon>Bacteria</taxon>
        <taxon>Pseudomonadati</taxon>
        <taxon>Pseudomonadota</taxon>
        <taxon>Alphaproteobacteria</taxon>
        <taxon>Rhodobacterales</taxon>
        <taxon>Paracoccaceae</taxon>
        <taxon>Frigidibacter</taxon>
    </lineage>
</organism>
<reference evidence="2 3" key="1">
    <citation type="submission" date="2015-09" db="EMBL/GenBank/DDBJ databases">
        <title>Complete genome sequence of Defluviimonas alba cai42t isolated from an oilfield in Xinjiang.</title>
        <authorList>
            <person name="Geng S."/>
            <person name="Pan X."/>
            <person name="Wu X."/>
        </authorList>
    </citation>
    <scope>NUCLEOTIDE SEQUENCE [LARGE SCALE GENOMIC DNA]</scope>
    <source>
        <strain evidence="3">cai42</strain>
    </source>
</reference>
<feature type="compositionally biased region" description="Pro residues" evidence="1">
    <location>
        <begin position="1"/>
        <end position="16"/>
    </location>
</feature>
<sequence>MIPITPLPTAPAPRPEPQVSAAQPRPLCLKPVPGRTPLSRWLRSGAAKPQKRTHP</sequence>
<accession>A0A159Z3J7</accession>
<dbReference type="KEGG" id="daa:AKL17_1555"/>
<evidence type="ECO:0000256" key="1">
    <source>
        <dbReference type="SAM" id="MobiDB-lite"/>
    </source>
</evidence>